<organism evidence="3 4">
    <name type="scientific">Cymbomonas tetramitiformis</name>
    <dbReference type="NCBI Taxonomy" id="36881"/>
    <lineage>
        <taxon>Eukaryota</taxon>
        <taxon>Viridiplantae</taxon>
        <taxon>Chlorophyta</taxon>
        <taxon>Pyramimonadophyceae</taxon>
        <taxon>Pyramimonadales</taxon>
        <taxon>Pyramimonadaceae</taxon>
        <taxon>Cymbomonas</taxon>
    </lineage>
</organism>
<dbReference type="PANTHER" id="PTHR47266">
    <property type="entry name" value="ENDONUCLEASE-RELATED"/>
    <property type="match status" value="1"/>
</dbReference>
<dbReference type="Proteomes" id="UP001190700">
    <property type="component" value="Unassembled WGS sequence"/>
</dbReference>
<protein>
    <recommendedName>
        <fullName evidence="2">Integrase zinc-binding domain-containing protein</fullName>
    </recommendedName>
</protein>
<dbReference type="Pfam" id="PF17921">
    <property type="entry name" value="Integrase_H2C2"/>
    <property type="match status" value="1"/>
</dbReference>
<evidence type="ECO:0000313" key="3">
    <source>
        <dbReference type="EMBL" id="KAK3261194.1"/>
    </source>
</evidence>
<evidence type="ECO:0000256" key="1">
    <source>
        <dbReference type="SAM" id="MobiDB-lite"/>
    </source>
</evidence>
<proteinExistence type="predicted"/>
<dbReference type="EMBL" id="LGRX02017078">
    <property type="protein sequence ID" value="KAK3261194.1"/>
    <property type="molecule type" value="Genomic_DNA"/>
</dbReference>
<dbReference type="InterPro" id="IPR052160">
    <property type="entry name" value="Gypsy_RT_Integrase-like"/>
</dbReference>
<feature type="domain" description="Integrase zinc-binding" evidence="2">
    <location>
        <begin position="121"/>
        <end position="178"/>
    </location>
</feature>
<reference evidence="3 4" key="1">
    <citation type="journal article" date="2015" name="Genome Biol. Evol.">
        <title>Comparative Genomics of a Bacterivorous Green Alga Reveals Evolutionary Causalities and Consequences of Phago-Mixotrophic Mode of Nutrition.</title>
        <authorList>
            <person name="Burns J.A."/>
            <person name="Paasch A."/>
            <person name="Narechania A."/>
            <person name="Kim E."/>
        </authorList>
    </citation>
    <scope>NUCLEOTIDE SEQUENCE [LARGE SCALE GENOMIC DNA]</scope>
    <source>
        <strain evidence="3 4">PLY_AMNH</strain>
    </source>
</reference>
<name>A0AAE0FK64_9CHLO</name>
<dbReference type="AlphaFoldDB" id="A0AAE0FK64"/>
<dbReference type="InterPro" id="IPR041588">
    <property type="entry name" value="Integrase_H2C2"/>
</dbReference>
<evidence type="ECO:0000259" key="2">
    <source>
        <dbReference type="Pfam" id="PF17921"/>
    </source>
</evidence>
<sequence length="492" mass="55804">MCAVDRSVGCVPAGRESRWSTCSRKDTTPYKGPRSPTSPSLTEPLVTSGPAAKACAVKGPLKACQFVKELGAEYDRSPYLKMLKEELLTAPHQRTASFRMVDDMIRRVVEGRYQLVLSSDSPLRELVPRETHEVPISGHIERDKTLDRVVRSFWWPRMAQDVTDWTRSCFVCQHTRPRNSYPVGQLSPPQGPVRLWQVVGIDFVTGLPRTEHVYDAFATFKDKLSKMVYVVPMMYSNSSAEQVDATHLTRPGDRGLHNKLLNKRLGPMEVLKAFHSEKQMELAPEDRGAPSAYRLKLPQQWKKEREKIRVQRRRGETVAALSWMTNGEELLTEEIQRIPKEKHDEEVGKFALASSTRFMPVGGSGREAAQLQPLPNKPTRILVLFCGTGSVEREFSKQFPGCELITEDILSKWAPVHCEDILRWDYRQYVLWRNEASAETDYPATHDHIEDTKEGPVRLPGVRLTTLPEVRLTPMSADGIPTARSPPMMTDD</sequence>
<feature type="region of interest" description="Disordered" evidence="1">
    <location>
        <begin position="20"/>
        <end position="45"/>
    </location>
</feature>
<keyword evidence="4" id="KW-1185">Reference proteome</keyword>
<accession>A0AAE0FK64</accession>
<dbReference type="Gene3D" id="1.10.340.70">
    <property type="match status" value="1"/>
</dbReference>
<dbReference type="FunFam" id="1.10.340.70:FF:000001">
    <property type="entry name" value="Retrovirus-related Pol polyprotein from transposon gypsy-like Protein"/>
    <property type="match status" value="1"/>
</dbReference>
<evidence type="ECO:0000313" key="4">
    <source>
        <dbReference type="Proteomes" id="UP001190700"/>
    </source>
</evidence>
<comment type="caution">
    <text evidence="3">The sequence shown here is derived from an EMBL/GenBank/DDBJ whole genome shotgun (WGS) entry which is preliminary data.</text>
</comment>
<gene>
    <name evidence="3" type="ORF">CYMTET_29889</name>
</gene>